<dbReference type="Gene3D" id="3.90.226.10">
    <property type="entry name" value="2-enoyl-CoA Hydratase, Chain A, domain 1"/>
    <property type="match status" value="1"/>
</dbReference>
<keyword evidence="4" id="KW-0812">Transmembrane</keyword>
<dbReference type="OrthoDB" id="276903at2"/>
<reference evidence="5 6" key="1">
    <citation type="submission" date="2019-02" db="EMBL/GenBank/DDBJ databases">
        <title>Deep-cultivation of Planctomycetes and their phenomic and genomic characterization uncovers novel biology.</title>
        <authorList>
            <person name="Wiegand S."/>
            <person name="Jogler M."/>
            <person name="Boedeker C."/>
            <person name="Pinto D."/>
            <person name="Vollmers J."/>
            <person name="Rivas-Marin E."/>
            <person name="Kohn T."/>
            <person name="Peeters S.H."/>
            <person name="Heuer A."/>
            <person name="Rast P."/>
            <person name="Oberbeckmann S."/>
            <person name="Bunk B."/>
            <person name="Jeske O."/>
            <person name="Meyerdierks A."/>
            <person name="Storesund J.E."/>
            <person name="Kallscheuer N."/>
            <person name="Luecker S."/>
            <person name="Lage O.M."/>
            <person name="Pohl T."/>
            <person name="Merkel B.J."/>
            <person name="Hornburger P."/>
            <person name="Mueller R.-W."/>
            <person name="Bruemmer F."/>
            <person name="Labrenz M."/>
            <person name="Spormann A.M."/>
            <person name="Op Den Camp H."/>
            <person name="Overmann J."/>
            <person name="Amann R."/>
            <person name="Jetten M.S.M."/>
            <person name="Mascher T."/>
            <person name="Medema M.H."/>
            <person name="Devos D.P."/>
            <person name="Kaster A.-K."/>
            <person name="Ovreas L."/>
            <person name="Rohde M."/>
            <person name="Galperin M.Y."/>
            <person name="Jogler C."/>
        </authorList>
    </citation>
    <scope>NUCLEOTIDE SEQUENCE [LARGE SCALE GENOMIC DNA]</scope>
    <source>
        <strain evidence="5 6">Mal64</strain>
    </source>
</reference>
<gene>
    <name evidence="5" type="primary">clpP_1</name>
    <name evidence="5" type="ORF">Mal64_21260</name>
</gene>
<evidence type="ECO:0000256" key="3">
    <source>
        <dbReference type="SAM" id="MobiDB-lite"/>
    </source>
</evidence>
<dbReference type="PANTHER" id="PTHR10381:SF11">
    <property type="entry name" value="ATP-DEPENDENT CLP PROTEASE PROTEOLYTIC SUBUNIT, MITOCHONDRIAL"/>
    <property type="match status" value="1"/>
</dbReference>
<dbReference type="RefSeq" id="WP_146399864.1">
    <property type="nucleotide sequence ID" value="NZ_SJPQ01000002.1"/>
</dbReference>
<dbReference type="GO" id="GO:0009368">
    <property type="term" value="C:endopeptidase Clp complex"/>
    <property type="evidence" value="ECO:0007669"/>
    <property type="project" value="TreeGrafter"/>
</dbReference>
<dbReference type="SUPFAM" id="SSF52096">
    <property type="entry name" value="ClpP/crotonase"/>
    <property type="match status" value="1"/>
</dbReference>
<evidence type="ECO:0000256" key="1">
    <source>
        <dbReference type="ARBA" id="ARBA00007039"/>
    </source>
</evidence>
<evidence type="ECO:0000256" key="4">
    <source>
        <dbReference type="SAM" id="Phobius"/>
    </source>
</evidence>
<dbReference type="EMBL" id="SJPQ01000002">
    <property type="protein sequence ID" value="TWT88639.1"/>
    <property type="molecule type" value="Genomic_DNA"/>
</dbReference>
<dbReference type="GO" id="GO:0004252">
    <property type="term" value="F:serine-type endopeptidase activity"/>
    <property type="evidence" value="ECO:0007669"/>
    <property type="project" value="InterPro"/>
</dbReference>
<dbReference type="Proteomes" id="UP000315440">
    <property type="component" value="Unassembled WGS sequence"/>
</dbReference>
<accession>A0A5C5ZMJ7</accession>
<dbReference type="InterPro" id="IPR029045">
    <property type="entry name" value="ClpP/crotonase-like_dom_sf"/>
</dbReference>
<evidence type="ECO:0000256" key="2">
    <source>
        <dbReference type="RuleBase" id="RU003567"/>
    </source>
</evidence>
<dbReference type="CDD" id="cd07017">
    <property type="entry name" value="S14_ClpP_2"/>
    <property type="match status" value="1"/>
</dbReference>
<dbReference type="GO" id="GO:0051117">
    <property type="term" value="F:ATPase binding"/>
    <property type="evidence" value="ECO:0007669"/>
    <property type="project" value="TreeGrafter"/>
</dbReference>
<keyword evidence="5" id="KW-0378">Hydrolase</keyword>
<proteinExistence type="inferred from homology"/>
<dbReference type="InterPro" id="IPR001907">
    <property type="entry name" value="ClpP"/>
</dbReference>
<organism evidence="5 6">
    <name type="scientific">Pseudobythopirellula maris</name>
    <dbReference type="NCBI Taxonomy" id="2527991"/>
    <lineage>
        <taxon>Bacteria</taxon>
        <taxon>Pseudomonadati</taxon>
        <taxon>Planctomycetota</taxon>
        <taxon>Planctomycetia</taxon>
        <taxon>Pirellulales</taxon>
        <taxon>Lacipirellulaceae</taxon>
        <taxon>Pseudobythopirellula</taxon>
    </lineage>
</organism>
<name>A0A5C5ZMJ7_9BACT</name>
<dbReference type="GO" id="GO:0006515">
    <property type="term" value="P:protein quality control for misfolded or incompletely synthesized proteins"/>
    <property type="evidence" value="ECO:0007669"/>
    <property type="project" value="TreeGrafter"/>
</dbReference>
<evidence type="ECO:0000313" key="5">
    <source>
        <dbReference type="EMBL" id="TWT88639.1"/>
    </source>
</evidence>
<feature type="transmembrane region" description="Helical" evidence="4">
    <location>
        <begin position="7"/>
        <end position="35"/>
    </location>
</feature>
<sequence length="272" mass="29831">MKPFTQLVLTFVLFIVGMAATACLAMFALVALLVYQAAEYAGGVENLGDTAIHSLVDIVTESGFDRSELDPDEPLLLARTILVTEAMNERVARHVTERLLFLNQQDPKAPIELRLSTSGGWLDAAFAIVDTMRAIDAPVNVTAIGGCYSAGSVVLAAGTGERRATPNAVVSVHVNPYDMRDPLDAQEYARFERVYREHAELPEEWFNTSADRQYYLDAEQSLRAGLIDEITEPKWEPRHEAPPAKKKMRVADTTATPQVATTGGRPLKANSQ</sequence>
<protein>
    <recommendedName>
        <fullName evidence="2">ATP-dependent Clp protease proteolytic subunit</fullName>
    </recommendedName>
</protein>
<comment type="caution">
    <text evidence="5">The sequence shown here is derived from an EMBL/GenBank/DDBJ whole genome shotgun (WGS) entry which is preliminary data.</text>
</comment>
<comment type="similarity">
    <text evidence="1 2">Belongs to the peptidase S14 family.</text>
</comment>
<dbReference type="AlphaFoldDB" id="A0A5C5ZMJ7"/>
<dbReference type="PROSITE" id="PS51257">
    <property type="entry name" value="PROKAR_LIPOPROTEIN"/>
    <property type="match status" value="1"/>
</dbReference>
<keyword evidence="5" id="KW-0645">Protease</keyword>
<dbReference type="PANTHER" id="PTHR10381">
    <property type="entry name" value="ATP-DEPENDENT CLP PROTEASE PROTEOLYTIC SUBUNIT"/>
    <property type="match status" value="1"/>
</dbReference>
<feature type="region of interest" description="Disordered" evidence="3">
    <location>
        <begin position="233"/>
        <end position="272"/>
    </location>
</feature>
<dbReference type="GO" id="GO:0004176">
    <property type="term" value="F:ATP-dependent peptidase activity"/>
    <property type="evidence" value="ECO:0007669"/>
    <property type="project" value="InterPro"/>
</dbReference>
<dbReference type="InterPro" id="IPR023562">
    <property type="entry name" value="ClpP/TepA"/>
</dbReference>
<keyword evidence="4" id="KW-0472">Membrane</keyword>
<dbReference type="PRINTS" id="PR00127">
    <property type="entry name" value="CLPPROTEASEP"/>
</dbReference>
<evidence type="ECO:0000313" key="6">
    <source>
        <dbReference type="Proteomes" id="UP000315440"/>
    </source>
</evidence>
<feature type="compositionally biased region" description="Basic and acidic residues" evidence="3">
    <location>
        <begin position="233"/>
        <end position="243"/>
    </location>
</feature>
<dbReference type="Pfam" id="PF00574">
    <property type="entry name" value="CLP_protease"/>
    <property type="match status" value="1"/>
</dbReference>
<keyword evidence="6" id="KW-1185">Reference proteome</keyword>
<keyword evidence="4" id="KW-1133">Transmembrane helix</keyword>